<dbReference type="PANTHER" id="PTHR12994">
    <property type="entry name" value="SECERNIN"/>
    <property type="match status" value="1"/>
</dbReference>
<dbReference type="EMBL" id="NGNX01000001">
    <property type="protein sequence ID" value="OYR93454.1"/>
    <property type="molecule type" value="Genomic_DNA"/>
</dbReference>
<dbReference type="GO" id="GO:0070004">
    <property type="term" value="F:cysteine-type exopeptidase activity"/>
    <property type="evidence" value="ECO:0007669"/>
    <property type="project" value="InterPro"/>
</dbReference>
<organism evidence="8 9">
    <name type="scientific">Lactobacillus taiwanensis</name>
    <dbReference type="NCBI Taxonomy" id="508451"/>
    <lineage>
        <taxon>Bacteria</taxon>
        <taxon>Bacillati</taxon>
        <taxon>Bacillota</taxon>
        <taxon>Bacilli</taxon>
        <taxon>Lactobacillales</taxon>
        <taxon>Lactobacillaceae</taxon>
        <taxon>Lactobacillus</taxon>
    </lineage>
</organism>
<evidence type="ECO:0000256" key="4">
    <source>
        <dbReference type="ARBA" id="ARBA00022801"/>
    </source>
</evidence>
<keyword evidence="4 6" id="KW-0378">Hydrolase</keyword>
<sequence length="474" mass="52953">MACTTVIVGKKANIAGSTIIARNCDAEVCNVPVKFVVVPAKSEKQTFHSYVTGLDIPLPENALRYQMAPFVDYKIHGQFGECGINSENVAMSSTESLYGNPQVLGLDPLVSNGIGEDALLSIVLPFIHSARDGVQYLGKLIEKYGSHEGNGIAFSDKDEVWYMEIPTGHYWVAEKLDDDKAAVIANQVSLQDIDFDDSSRFMWAHGIREFVDGNNLNPDPNEFNFRHIFGTSNARDRCYNTPRVWFGQRYLGHIAFSPTSNNLDFSFKPDRKLKREDVGYVLSSHYNETIYDPLADDTPKDDRTKFRPISMARCAESHILEIRNKVPAGIAGIAWFNFAPTAFNPYVPFYANANGTAPQYENTTDAYSPEEAYWLSRTVAALIQPSYNEMKSLLSGLDGFLPTADQLTHHLVHVTDEKAEKLSGQRLTQYLTKANAANAQKVLDLTHKTVGDLVKRELTLSRLSFSINTDRLQN</sequence>
<dbReference type="NCBIfam" id="NF033678">
    <property type="entry name" value="C69_fam_dipept"/>
    <property type="match status" value="1"/>
</dbReference>
<evidence type="ECO:0000256" key="2">
    <source>
        <dbReference type="ARBA" id="ARBA00007225"/>
    </source>
</evidence>
<evidence type="ECO:0000313" key="10">
    <source>
        <dbReference type="Proteomes" id="UP000216316"/>
    </source>
</evidence>
<gene>
    <name evidence="7" type="ORF">CBF53_00260</name>
    <name evidence="8" type="ORF">CBF70_00260</name>
</gene>
<dbReference type="Pfam" id="PF03577">
    <property type="entry name" value="Peptidase_C69"/>
    <property type="match status" value="1"/>
</dbReference>
<dbReference type="RefSeq" id="WP_094497341.1">
    <property type="nucleotide sequence ID" value="NZ_CAPOHJ010000016.1"/>
</dbReference>
<dbReference type="EMBL" id="NGNV01000001">
    <property type="protein sequence ID" value="OYR89132.1"/>
    <property type="molecule type" value="Genomic_DNA"/>
</dbReference>
<comment type="caution">
    <text evidence="8">The sequence shown here is derived from an EMBL/GenBank/DDBJ whole genome shotgun (WGS) entry which is preliminary data.</text>
</comment>
<dbReference type="PANTHER" id="PTHR12994:SF17">
    <property type="entry name" value="LD30995P"/>
    <property type="match status" value="1"/>
</dbReference>
<evidence type="ECO:0000313" key="7">
    <source>
        <dbReference type="EMBL" id="OYR89132.1"/>
    </source>
</evidence>
<reference evidence="7 10" key="2">
    <citation type="submission" date="2017-05" db="EMBL/GenBank/DDBJ databases">
        <authorList>
            <person name="Lin X.B."/>
            <person name="Stothard P."/>
            <person name="Tasseva G."/>
            <person name="Walter J."/>
        </authorList>
    </citation>
    <scope>NUCLEOTIDE SEQUENCE [LARGE SCALE GENOMIC DNA]</scope>
    <source>
        <strain evidence="7 10">609u</strain>
    </source>
</reference>
<evidence type="ECO:0000313" key="8">
    <source>
        <dbReference type="EMBL" id="OYR93454.1"/>
    </source>
</evidence>
<dbReference type="Gene3D" id="3.60.60.10">
    <property type="entry name" value="Penicillin V Acylase, Chain A"/>
    <property type="match status" value="1"/>
</dbReference>
<dbReference type="GO" id="GO:0016805">
    <property type="term" value="F:dipeptidase activity"/>
    <property type="evidence" value="ECO:0007669"/>
    <property type="project" value="UniProtKB-KW"/>
</dbReference>
<name>A0A256LJ72_9LACO</name>
<proteinExistence type="inferred from homology"/>
<evidence type="ECO:0000256" key="1">
    <source>
        <dbReference type="ARBA" id="ARBA00001670"/>
    </source>
</evidence>
<dbReference type="GO" id="GO:0006508">
    <property type="term" value="P:proteolysis"/>
    <property type="evidence" value="ECO:0007669"/>
    <property type="project" value="UniProtKB-KW"/>
</dbReference>
<comment type="catalytic activity">
    <reaction evidence="1">
        <text>an L-aminoacyl-L-amino acid + H2O = 2 an L-alpha-amino acid</text>
        <dbReference type="Rhea" id="RHEA:48940"/>
        <dbReference type="ChEBI" id="CHEBI:15377"/>
        <dbReference type="ChEBI" id="CHEBI:59869"/>
        <dbReference type="ChEBI" id="CHEBI:77460"/>
        <dbReference type="EC" id="3.4.13.19"/>
    </reaction>
</comment>
<evidence type="ECO:0000256" key="5">
    <source>
        <dbReference type="ARBA" id="ARBA00022997"/>
    </source>
</evidence>
<comment type="similarity">
    <text evidence="2 6">Belongs to the peptidase C69 family.</text>
</comment>
<evidence type="ECO:0000313" key="9">
    <source>
        <dbReference type="Proteomes" id="UP000215828"/>
    </source>
</evidence>
<keyword evidence="3 6" id="KW-0645">Protease</keyword>
<reference evidence="9 10" key="3">
    <citation type="submission" date="2017-09" db="EMBL/GenBank/DDBJ databases">
        <title>Tripartite evolution among Lactobacillus johnsonii, Lactobacillus taiwanensis, Lactobacillus reuteri and their rodent host.</title>
        <authorList>
            <person name="Wang T."/>
            <person name="Knowles S."/>
            <person name="Cheng C."/>
        </authorList>
    </citation>
    <scope>NUCLEOTIDE SEQUENCE [LARGE SCALE GENOMIC DNA]</scope>
    <source>
        <strain evidence="8 9">609q</strain>
        <strain evidence="7 10">609u</strain>
    </source>
</reference>
<dbReference type="InterPro" id="IPR047804">
    <property type="entry name" value="C69_dipept_A-like"/>
</dbReference>
<dbReference type="Proteomes" id="UP000216316">
    <property type="component" value="Unassembled WGS sequence"/>
</dbReference>
<protein>
    <recommendedName>
        <fullName evidence="6">Dipeptidase</fullName>
        <ecNumber evidence="6">3.4.-.-</ecNumber>
    </recommendedName>
</protein>
<keyword evidence="5 6" id="KW-0224">Dipeptidase</keyword>
<dbReference type="InterPro" id="IPR005322">
    <property type="entry name" value="Peptidase_C69"/>
</dbReference>
<evidence type="ECO:0000256" key="3">
    <source>
        <dbReference type="ARBA" id="ARBA00022670"/>
    </source>
</evidence>
<accession>A0A256LJ72</accession>
<reference evidence="8 9" key="1">
    <citation type="submission" date="2017-04" db="EMBL/GenBank/DDBJ databases">
        <authorList>
            <person name="Afonso C.L."/>
            <person name="Miller P.J."/>
            <person name="Scott M.A."/>
            <person name="Spackman E."/>
            <person name="Goraichik I."/>
            <person name="Dimitrov K.M."/>
            <person name="Suarez D.L."/>
            <person name="Swayne D.E."/>
        </authorList>
    </citation>
    <scope>NUCLEOTIDE SEQUENCE [LARGE SCALE GENOMIC DNA]</scope>
    <source>
        <strain evidence="8 9">609q</strain>
    </source>
</reference>
<evidence type="ECO:0000256" key="6">
    <source>
        <dbReference type="RuleBase" id="RU364089"/>
    </source>
</evidence>
<dbReference type="Proteomes" id="UP000215828">
    <property type="component" value="Unassembled WGS sequence"/>
</dbReference>
<dbReference type="EC" id="3.4.-.-" evidence="6"/>
<keyword evidence="10" id="KW-1185">Reference proteome</keyword>
<dbReference type="AlphaFoldDB" id="A0A256LJ72"/>